<dbReference type="Gene3D" id="3.30.2160.10">
    <property type="entry name" value="Hect, E3 ligase catalytic domain"/>
    <property type="match status" value="1"/>
</dbReference>
<evidence type="ECO:0000256" key="3">
    <source>
        <dbReference type="ARBA" id="ARBA00022679"/>
    </source>
</evidence>
<comment type="catalytic activity">
    <reaction evidence="1">
        <text>S-ubiquitinyl-[E2 ubiquitin-conjugating enzyme]-L-cysteine + [acceptor protein]-L-lysine = [E2 ubiquitin-conjugating enzyme]-L-cysteine + N(6)-ubiquitinyl-[acceptor protein]-L-lysine.</text>
        <dbReference type="EC" id="2.3.2.26"/>
    </reaction>
</comment>
<dbReference type="CDD" id="cd00078">
    <property type="entry name" value="HECTc"/>
    <property type="match status" value="1"/>
</dbReference>
<dbReference type="GO" id="GO:0016874">
    <property type="term" value="F:ligase activity"/>
    <property type="evidence" value="ECO:0007669"/>
    <property type="project" value="UniProtKB-KW"/>
</dbReference>
<proteinExistence type="predicted"/>
<dbReference type="SMART" id="SM00119">
    <property type="entry name" value="HECTc"/>
    <property type="match status" value="1"/>
</dbReference>
<dbReference type="SUPFAM" id="SSF56204">
    <property type="entry name" value="Hect, E3 ligase catalytic domain"/>
    <property type="match status" value="1"/>
</dbReference>
<evidence type="ECO:0000256" key="4">
    <source>
        <dbReference type="ARBA" id="ARBA00022786"/>
    </source>
</evidence>
<name>A0ABR2L674_9EUKA</name>
<evidence type="ECO:0000313" key="8">
    <source>
        <dbReference type="EMBL" id="KAK8898840.1"/>
    </source>
</evidence>
<feature type="domain" description="HECT" evidence="7">
    <location>
        <begin position="473"/>
        <end position="802"/>
    </location>
</feature>
<dbReference type="InterPro" id="IPR042556">
    <property type="entry name" value="AZUL_sf"/>
</dbReference>
<gene>
    <name evidence="8" type="ORF">M9Y10_001132</name>
</gene>
<feature type="region of interest" description="Disordered" evidence="6">
    <location>
        <begin position="351"/>
        <end position="386"/>
    </location>
</feature>
<dbReference type="InterPro" id="IPR032353">
    <property type="entry name" value="AZUL"/>
</dbReference>
<protein>
    <recommendedName>
        <fullName evidence="2">HECT-type E3 ubiquitin transferase</fullName>
        <ecNumber evidence="2">2.3.2.26</ecNumber>
    </recommendedName>
</protein>
<evidence type="ECO:0000256" key="6">
    <source>
        <dbReference type="SAM" id="MobiDB-lite"/>
    </source>
</evidence>
<accession>A0ABR2L674</accession>
<dbReference type="InterPro" id="IPR035983">
    <property type="entry name" value="Hect_E3_ubiquitin_ligase"/>
</dbReference>
<keyword evidence="9" id="KW-1185">Reference proteome</keyword>
<comment type="caution">
    <text evidence="8">The sequence shown here is derived from an EMBL/GenBank/DDBJ whole genome shotgun (WGS) entry which is preliminary data.</text>
</comment>
<dbReference type="InterPro" id="IPR044611">
    <property type="entry name" value="E3A/B/C-like"/>
</dbReference>
<dbReference type="Gene3D" id="3.30.2410.10">
    <property type="entry name" value="Hect, E3 ligase catalytic domain"/>
    <property type="match status" value="1"/>
</dbReference>
<sequence>MLQVLSDLYYLQLKEGCISLGCNHPYCKSSSNFLFVEDEDDSLRAKANDLAKNHKNENKLCPNFPHTLYNFSIFDKVIIFNDFLNSFSKNTKINNQTQIADIISNSECYPFLFSYDLNEYDFNSICPPQELIRDFIQAVKQNPKGLSFLSTKLNNTITNLISKSSASENCFKSLSHIRAIFISFMFFDLLSSNVRLLFNLIAHVMSLVESAHLLLVDMFSKSPLLINEVNCVAQKALSDYVESKKFKIDDIVWNVSKFIHFILSAANDKSGNTINHHSFANNSLSKRFQKNRELRRYISLNPSLLYTSSVISVIKKSKLIPEGCALTSSSHLVLPTVNSTFTLNDFEMHKEEHPIPKLAPSRGHQRRQRRRSNSDDEDSDEEDSDDITADELLNLLEDLVSDIHDQYTGNDEEEDNRLSSRDFTYSYDNVGGEEYNNLLHSRNVKKRRQARLDIEVHRDNLLDDTLRALLVAEHTDLFGKLSVKFIGEDGVDAGGVSREFFTLVTNKIFSPDYGMFELIDNKFYWFRNENFDMERYFTLLGAFIGIAINNKVILPIRFPNILYKKLMKTKDCVFDLNDLDEIDHQAAESLRSMLSMKENGDNVEDAGMMFEINIDYFGSLKVIELIENGSNTPVTNDNVEDYIQKYIDWKLNKSIEKQFSSFKEGYNLVCKTPIMEIFHPSELSELVSGIETLDWNSFKKATILKGFKKDSKTIIDLWYLLDNEWNEDQRINFLYFITGSKTAPVGGLGNLHIKIEKISTKNLLPVAHTCFNRLDLPDYSDRKLLKQKLAICLENCEGFGFK</sequence>
<reference evidence="8 9" key="1">
    <citation type="submission" date="2024-04" db="EMBL/GenBank/DDBJ databases">
        <title>Tritrichomonas musculus Genome.</title>
        <authorList>
            <person name="Alves-Ferreira E."/>
            <person name="Grigg M."/>
            <person name="Lorenzi H."/>
            <person name="Galac M."/>
        </authorList>
    </citation>
    <scope>NUCLEOTIDE SEQUENCE [LARGE SCALE GENOMIC DNA]</scope>
    <source>
        <strain evidence="8 9">EAF2021</strain>
    </source>
</reference>
<evidence type="ECO:0000256" key="2">
    <source>
        <dbReference type="ARBA" id="ARBA00012485"/>
    </source>
</evidence>
<dbReference type="Pfam" id="PF00632">
    <property type="entry name" value="HECT"/>
    <property type="match status" value="1"/>
</dbReference>
<feature type="active site" description="Glycyl thioester intermediate" evidence="5">
    <location>
        <position position="770"/>
    </location>
</feature>
<dbReference type="Gene3D" id="3.90.1750.10">
    <property type="entry name" value="Hect, E3 ligase catalytic domains"/>
    <property type="match status" value="1"/>
</dbReference>
<evidence type="ECO:0000313" key="9">
    <source>
        <dbReference type="Proteomes" id="UP001470230"/>
    </source>
</evidence>
<dbReference type="EMBL" id="JAPFFF010000001">
    <property type="protein sequence ID" value="KAK8898840.1"/>
    <property type="molecule type" value="Genomic_DNA"/>
</dbReference>
<evidence type="ECO:0000256" key="5">
    <source>
        <dbReference type="PROSITE-ProRule" id="PRU00104"/>
    </source>
</evidence>
<dbReference type="InterPro" id="IPR000569">
    <property type="entry name" value="HECT_dom"/>
</dbReference>
<dbReference type="PROSITE" id="PS50237">
    <property type="entry name" value="HECT"/>
    <property type="match status" value="1"/>
</dbReference>
<feature type="compositionally biased region" description="Acidic residues" evidence="6">
    <location>
        <begin position="375"/>
        <end position="386"/>
    </location>
</feature>
<keyword evidence="4 5" id="KW-0833">Ubl conjugation pathway</keyword>
<keyword evidence="8" id="KW-0436">Ligase</keyword>
<dbReference type="PANTHER" id="PTHR45700:SF8">
    <property type="entry name" value="HECT-TYPE E3 UBIQUITIN TRANSFERASE"/>
    <property type="match status" value="1"/>
</dbReference>
<dbReference type="Pfam" id="PF16558">
    <property type="entry name" value="AZUL"/>
    <property type="match status" value="1"/>
</dbReference>
<dbReference type="Proteomes" id="UP001470230">
    <property type="component" value="Unassembled WGS sequence"/>
</dbReference>
<dbReference type="EC" id="2.3.2.26" evidence="2"/>
<dbReference type="Gene3D" id="6.10.130.10">
    <property type="entry name" value="Ubiquitin-protein ligase E3A, N-terminal zinc-binding domain (AZUL)"/>
    <property type="match status" value="1"/>
</dbReference>
<keyword evidence="3" id="KW-0808">Transferase</keyword>
<evidence type="ECO:0000256" key="1">
    <source>
        <dbReference type="ARBA" id="ARBA00000885"/>
    </source>
</evidence>
<evidence type="ECO:0000259" key="7">
    <source>
        <dbReference type="PROSITE" id="PS50237"/>
    </source>
</evidence>
<dbReference type="PANTHER" id="PTHR45700">
    <property type="entry name" value="UBIQUITIN-PROTEIN LIGASE E3C"/>
    <property type="match status" value="1"/>
</dbReference>
<organism evidence="8 9">
    <name type="scientific">Tritrichomonas musculus</name>
    <dbReference type="NCBI Taxonomy" id="1915356"/>
    <lineage>
        <taxon>Eukaryota</taxon>
        <taxon>Metamonada</taxon>
        <taxon>Parabasalia</taxon>
        <taxon>Tritrichomonadida</taxon>
        <taxon>Tritrichomonadidae</taxon>
        <taxon>Tritrichomonas</taxon>
    </lineage>
</organism>